<accession>A0A562NPE8</accession>
<dbReference type="InterPro" id="IPR028082">
    <property type="entry name" value="Peripla_BP_I"/>
</dbReference>
<gene>
    <name evidence="6" type="ORF">IQ24_02317</name>
</gene>
<evidence type="ECO:0000256" key="3">
    <source>
        <dbReference type="ARBA" id="ARBA00023163"/>
    </source>
</evidence>
<dbReference type="CDD" id="cd06267">
    <property type="entry name" value="PBP1_LacI_sugar_binding-like"/>
    <property type="match status" value="1"/>
</dbReference>
<dbReference type="GO" id="GO:0003700">
    <property type="term" value="F:DNA-binding transcription factor activity"/>
    <property type="evidence" value="ECO:0007669"/>
    <property type="project" value="TreeGrafter"/>
</dbReference>
<dbReference type="GO" id="GO:0000976">
    <property type="term" value="F:transcription cis-regulatory region binding"/>
    <property type="evidence" value="ECO:0007669"/>
    <property type="project" value="TreeGrafter"/>
</dbReference>
<dbReference type="Proteomes" id="UP000316225">
    <property type="component" value="Unassembled WGS sequence"/>
</dbReference>
<keyword evidence="3" id="KW-0804">Transcription</keyword>
<evidence type="ECO:0000256" key="4">
    <source>
        <dbReference type="SAM" id="MobiDB-lite"/>
    </source>
</evidence>
<dbReference type="CDD" id="cd01392">
    <property type="entry name" value="HTH_LacI"/>
    <property type="match status" value="1"/>
</dbReference>
<evidence type="ECO:0000259" key="5">
    <source>
        <dbReference type="PROSITE" id="PS50932"/>
    </source>
</evidence>
<dbReference type="SMART" id="SM00354">
    <property type="entry name" value="HTH_LACI"/>
    <property type="match status" value="1"/>
</dbReference>
<feature type="region of interest" description="Disordered" evidence="4">
    <location>
        <begin position="328"/>
        <end position="347"/>
    </location>
</feature>
<sequence>MANLKQVAERAGVSSATVSRYLNGSLSLPEATSASIDAAIAALNYRPNPFARSLSRGRTDLIRMVVPDIKAPFFSALVAAVENAAYAREQELAISVTLNRPGRETRYLDSVSDRHVDGLIFVTNHPQVAPLKSRIDAARRVVLLDEDVPGAVAPRLFCDNEGGGYLAGRYLAERGHRCVAVIGTGDEMHSGAARYGGFMRAFDELYGTDAQVLRKAGAYTIEDGRRLCAEVLDAGPGVTAIFAMSDELVMGTLDELAARGLRVPQDMSIIGFDDILPLDYFATPITAIRQPVEELGRMAVEILLDTDWDDPAARSRVEILPVRLVERSSVASVAPPSKATDQQEKVR</sequence>
<dbReference type="InterPro" id="IPR046335">
    <property type="entry name" value="LacI/GalR-like_sensor"/>
</dbReference>
<feature type="compositionally biased region" description="Low complexity" evidence="4">
    <location>
        <begin position="328"/>
        <end position="337"/>
    </location>
</feature>
<name>A0A562NPE8_9RHOB</name>
<feature type="domain" description="HTH lacI-type" evidence="5">
    <location>
        <begin position="2"/>
        <end position="56"/>
    </location>
</feature>
<evidence type="ECO:0000256" key="1">
    <source>
        <dbReference type="ARBA" id="ARBA00023015"/>
    </source>
</evidence>
<dbReference type="Gene3D" id="1.10.260.40">
    <property type="entry name" value="lambda repressor-like DNA-binding domains"/>
    <property type="match status" value="1"/>
</dbReference>
<dbReference type="PANTHER" id="PTHR30146:SF109">
    <property type="entry name" value="HTH-TYPE TRANSCRIPTIONAL REGULATOR GALS"/>
    <property type="match status" value="1"/>
</dbReference>
<dbReference type="SUPFAM" id="SSF53822">
    <property type="entry name" value="Periplasmic binding protein-like I"/>
    <property type="match status" value="1"/>
</dbReference>
<dbReference type="InterPro" id="IPR000843">
    <property type="entry name" value="HTH_LacI"/>
</dbReference>
<evidence type="ECO:0000313" key="7">
    <source>
        <dbReference type="Proteomes" id="UP000316225"/>
    </source>
</evidence>
<dbReference type="PROSITE" id="PS50932">
    <property type="entry name" value="HTH_LACI_2"/>
    <property type="match status" value="1"/>
</dbReference>
<dbReference type="Pfam" id="PF00356">
    <property type="entry name" value="LacI"/>
    <property type="match status" value="1"/>
</dbReference>
<dbReference type="SUPFAM" id="SSF47413">
    <property type="entry name" value="lambda repressor-like DNA-binding domains"/>
    <property type="match status" value="1"/>
</dbReference>
<organism evidence="6 7">
    <name type="scientific">Paracoccus sulfuroxidans</name>
    <dbReference type="NCBI Taxonomy" id="384678"/>
    <lineage>
        <taxon>Bacteria</taxon>
        <taxon>Pseudomonadati</taxon>
        <taxon>Pseudomonadota</taxon>
        <taxon>Alphaproteobacteria</taxon>
        <taxon>Rhodobacterales</taxon>
        <taxon>Paracoccaceae</taxon>
        <taxon>Paracoccus</taxon>
    </lineage>
</organism>
<dbReference type="AlphaFoldDB" id="A0A562NPE8"/>
<reference evidence="6 7" key="1">
    <citation type="journal article" date="2015" name="Stand. Genomic Sci.">
        <title>Genomic Encyclopedia of Bacterial and Archaeal Type Strains, Phase III: the genomes of soil and plant-associated and newly described type strains.</title>
        <authorList>
            <person name="Whitman W.B."/>
            <person name="Woyke T."/>
            <person name="Klenk H.P."/>
            <person name="Zhou Y."/>
            <person name="Lilburn T.G."/>
            <person name="Beck B.J."/>
            <person name="De Vos P."/>
            <person name="Vandamme P."/>
            <person name="Eisen J.A."/>
            <person name="Garrity G."/>
            <person name="Hugenholtz P."/>
            <person name="Kyrpides N.C."/>
        </authorList>
    </citation>
    <scope>NUCLEOTIDE SEQUENCE [LARGE SCALE GENOMIC DNA]</scope>
    <source>
        <strain evidence="6 7">CGMCC 1.5364</strain>
    </source>
</reference>
<comment type="caution">
    <text evidence="6">The sequence shown here is derived from an EMBL/GenBank/DDBJ whole genome shotgun (WGS) entry which is preliminary data.</text>
</comment>
<dbReference type="Pfam" id="PF13377">
    <property type="entry name" value="Peripla_BP_3"/>
    <property type="match status" value="1"/>
</dbReference>
<evidence type="ECO:0000256" key="2">
    <source>
        <dbReference type="ARBA" id="ARBA00023125"/>
    </source>
</evidence>
<keyword evidence="7" id="KW-1185">Reference proteome</keyword>
<protein>
    <submittedName>
        <fullName evidence="6">LacI family transcriptional regulator</fullName>
    </submittedName>
</protein>
<dbReference type="EMBL" id="VLKU01000006">
    <property type="protein sequence ID" value="TWI33950.1"/>
    <property type="molecule type" value="Genomic_DNA"/>
</dbReference>
<dbReference type="InterPro" id="IPR010982">
    <property type="entry name" value="Lambda_DNA-bd_dom_sf"/>
</dbReference>
<dbReference type="Gene3D" id="3.40.50.2300">
    <property type="match status" value="2"/>
</dbReference>
<dbReference type="PANTHER" id="PTHR30146">
    <property type="entry name" value="LACI-RELATED TRANSCRIPTIONAL REPRESSOR"/>
    <property type="match status" value="1"/>
</dbReference>
<evidence type="ECO:0000313" key="6">
    <source>
        <dbReference type="EMBL" id="TWI33950.1"/>
    </source>
</evidence>
<keyword evidence="1" id="KW-0805">Transcription regulation</keyword>
<dbReference type="RefSeq" id="WP_199756550.1">
    <property type="nucleotide sequence ID" value="NZ_VLKU01000006.1"/>
</dbReference>
<keyword evidence="2" id="KW-0238">DNA-binding</keyword>
<proteinExistence type="predicted"/>